<gene>
    <name evidence="2" type="ORF">H4O24_11840</name>
</gene>
<dbReference type="PROSITE" id="PS51662">
    <property type="entry name" value="BP_PHYTASE"/>
    <property type="match status" value="1"/>
</dbReference>
<dbReference type="InterPro" id="IPR011042">
    <property type="entry name" value="6-blade_b-propeller_TolB-like"/>
</dbReference>
<dbReference type="GO" id="GO:0016158">
    <property type="term" value="F:inositol hexakisphosphate 3-phosphatase activity"/>
    <property type="evidence" value="ECO:0007669"/>
    <property type="project" value="InterPro"/>
</dbReference>
<dbReference type="InterPro" id="IPR003431">
    <property type="entry name" value="B-propeller_Phytase"/>
</dbReference>
<dbReference type="AlphaFoldDB" id="A0A7G6VSC8"/>
<feature type="domain" description="BPP" evidence="1">
    <location>
        <begin position="36"/>
        <end position="362"/>
    </location>
</feature>
<dbReference type="SUPFAM" id="SSF50956">
    <property type="entry name" value="Thermostable phytase (3-phytase)"/>
    <property type="match status" value="1"/>
</dbReference>
<evidence type="ECO:0000313" key="3">
    <source>
        <dbReference type="Proteomes" id="UP000515297"/>
    </source>
</evidence>
<protein>
    <submittedName>
        <fullName evidence="2">Phytase</fullName>
    </submittedName>
</protein>
<proteinExistence type="predicted"/>
<dbReference type="Gene3D" id="2.120.10.30">
    <property type="entry name" value="TolB, C-terminal domain"/>
    <property type="match status" value="1"/>
</dbReference>
<reference evidence="2 3" key="1">
    <citation type="submission" date="2020-08" db="EMBL/GenBank/DDBJ databases">
        <authorList>
            <person name="Liu G."/>
            <person name="Sun C."/>
        </authorList>
    </citation>
    <scope>NUCLEOTIDE SEQUENCE [LARGE SCALE GENOMIC DNA]</scope>
    <source>
        <strain evidence="2 3">OT19</strain>
    </source>
</reference>
<dbReference type="PROSITE" id="PS51257">
    <property type="entry name" value="PROKAR_LIPOPROTEIN"/>
    <property type="match status" value="1"/>
</dbReference>
<dbReference type="Proteomes" id="UP000515297">
    <property type="component" value="Chromosome"/>
</dbReference>
<evidence type="ECO:0000259" key="1">
    <source>
        <dbReference type="PROSITE" id="PS51662"/>
    </source>
</evidence>
<accession>A0A7G6VSC8</accession>
<dbReference type="Pfam" id="PF02333">
    <property type="entry name" value="Phytase"/>
    <property type="match status" value="1"/>
</dbReference>
<evidence type="ECO:0000313" key="2">
    <source>
        <dbReference type="EMBL" id="QNE04643.1"/>
    </source>
</evidence>
<name>A0A7G6VSC8_9SPHN</name>
<sequence>MRRDRNGSMSMGNTIRAGAAIAPAILLAACAGETVWPPSPWPTGSVTAAAETVPVGTANADAADDPAIWRNPADPAKSVLLGTDKKAGLYSYRLDGTVIDFVPAGLLNNVDLVSLADGTVLVAASDRTDAATPAIAFFTLASDGQLTQGPRLEVGSGEAYGFCMAEADAAGQLARAYVVIKQGPVIEAVIGGTAQAPTILSTRRFAIPSQSEGCVVDGRTDMLYVGEETVGIHRFDLSQPSPAGELVARADGTALVPDVEGLAIAPVGRDGGYLIASSQGDNAYAAFALPTMAYAGRVRIVDGGGIDGTVETDGIEFAAGSFGPGFPDGVFIAQDGDNGPDADGNATQNFKLVRGDALLAGLRGE</sequence>
<organism evidence="2 3">
    <name type="scientific">Croceicoccus marinus</name>
    <dbReference type="NCBI Taxonomy" id="450378"/>
    <lineage>
        <taxon>Bacteria</taxon>
        <taxon>Pseudomonadati</taxon>
        <taxon>Pseudomonadota</taxon>
        <taxon>Alphaproteobacteria</taxon>
        <taxon>Sphingomonadales</taxon>
        <taxon>Erythrobacteraceae</taxon>
        <taxon>Croceicoccus</taxon>
    </lineage>
</organism>
<dbReference type="EMBL" id="CP060052">
    <property type="protein sequence ID" value="QNE04643.1"/>
    <property type="molecule type" value="Genomic_DNA"/>
</dbReference>